<dbReference type="Pfam" id="PF00561">
    <property type="entry name" value="Abhydrolase_1"/>
    <property type="match status" value="1"/>
</dbReference>
<dbReference type="InterPro" id="IPR015807">
    <property type="entry name" value="His-tRNA-ligase"/>
</dbReference>
<dbReference type="HAMAP" id="MF_00127">
    <property type="entry name" value="His_tRNA_synth"/>
    <property type="match status" value="1"/>
</dbReference>
<dbReference type="FunFam" id="3.30.930.10:FF:000021">
    <property type="entry name" value="Probable histidine--tRNA ligase, mitochondrial"/>
    <property type="match status" value="1"/>
</dbReference>
<dbReference type="Gene3D" id="3.40.50.1820">
    <property type="entry name" value="alpha/beta hydrolase"/>
    <property type="match status" value="1"/>
</dbReference>
<evidence type="ECO:0000259" key="17">
    <source>
        <dbReference type="Pfam" id="PF13393"/>
    </source>
</evidence>
<dbReference type="Proteomes" id="UP000315783">
    <property type="component" value="Unassembled WGS sequence"/>
</dbReference>
<protein>
    <recommendedName>
        <fullName evidence="13">Histidine--tRNA ligase, mitochondrial</fullName>
        <ecNumber evidence="3">6.1.1.21</ecNumber>
    </recommendedName>
    <alternativeName>
        <fullName evidence="10">Histidyl-tRNA synthetase</fullName>
    </alternativeName>
</protein>
<dbReference type="SUPFAM" id="SSF52954">
    <property type="entry name" value="Class II aaRS ABD-related"/>
    <property type="match status" value="1"/>
</dbReference>
<feature type="domain" description="Anticodon-binding" evidence="16">
    <location>
        <begin position="800"/>
        <end position="896"/>
    </location>
</feature>
<dbReference type="EMBL" id="SPUK01000002">
    <property type="protein sequence ID" value="TQV99664.1"/>
    <property type="molecule type" value="Genomic_DNA"/>
</dbReference>
<comment type="caution">
    <text evidence="18">The sequence shown here is derived from an EMBL/GenBank/DDBJ whole genome shotgun (WGS) entry which is preliminary data.</text>
</comment>
<evidence type="ECO:0000256" key="8">
    <source>
        <dbReference type="ARBA" id="ARBA00022917"/>
    </source>
</evidence>
<dbReference type="InterPro" id="IPR041715">
    <property type="entry name" value="HisRS-like_core"/>
</dbReference>
<evidence type="ECO:0000256" key="5">
    <source>
        <dbReference type="ARBA" id="ARBA00022598"/>
    </source>
</evidence>
<dbReference type="GO" id="GO:0006427">
    <property type="term" value="P:histidyl-tRNA aminoacylation"/>
    <property type="evidence" value="ECO:0007669"/>
    <property type="project" value="InterPro"/>
</dbReference>
<dbReference type="PRINTS" id="PR00111">
    <property type="entry name" value="ABHYDROLASE"/>
</dbReference>
<feature type="region of interest" description="Disordered" evidence="14">
    <location>
        <begin position="709"/>
        <end position="745"/>
    </location>
</feature>
<dbReference type="NCBIfam" id="TIGR00442">
    <property type="entry name" value="hisS"/>
    <property type="match status" value="1"/>
</dbReference>
<evidence type="ECO:0000256" key="13">
    <source>
        <dbReference type="ARBA" id="ARBA00067413"/>
    </source>
</evidence>
<comment type="similarity">
    <text evidence="2">Belongs to the class-II aminoacyl-tRNA synthetase family.</text>
</comment>
<dbReference type="EC" id="6.1.1.21" evidence="3"/>
<keyword evidence="6" id="KW-0547">Nucleotide-binding</keyword>
<dbReference type="InterPro" id="IPR029058">
    <property type="entry name" value="AB_hydrolase_fold"/>
</dbReference>
<reference evidence="18 19" key="1">
    <citation type="journal article" date="2019" name="Appl. Microbiol. Biotechnol.">
        <title>Genome sequence of Isaria javanica and comparative genome analysis insights into family S53 peptidase evolution in fungal entomopathogens.</title>
        <authorList>
            <person name="Lin R."/>
            <person name="Zhang X."/>
            <person name="Xin B."/>
            <person name="Zou M."/>
            <person name="Gao Y."/>
            <person name="Qin F."/>
            <person name="Hu Q."/>
            <person name="Xie B."/>
            <person name="Cheng X."/>
        </authorList>
    </citation>
    <scope>NUCLEOTIDE SEQUENCE [LARGE SCALE GENOMIC DNA]</scope>
    <source>
        <strain evidence="18 19">IJ1G</strain>
    </source>
</reference>
<dbReference type="GO" id="GO:0005739">
    <property type="term" value="C:mitochondrion"/>
    <property type="evidence" value="ECO:0007669"/>
    <property type="project" value="TreeGrafter"/>
</dbReference>
<dbReference type="GO" id="GO:0005524">
    <property type="term" value="F:ATP binding"/>
    <property type="evidence" value="ECO:0007669"/>
    <property type="project" value="UniProtKB-KW"/>
</dbReference>
<dbReference type="SUPFAM" id="SSF55681">
    <property type="entry name" value="Class II aaRS and biotin synthetases"/>
    <property type="match status" value="1"/>
</dbReference>
<evidence type="ECO:0000256" key="7">
    <source>
        <dbReference type="ARBA" id="ARBA00022840"/>
    </source>
</evidence>
<accession>A0A545W9V3</accession>
<dbReference type="PANTHER" id="PTHR11476:SF7">
    <property type="entry name" value="HISTIDINE--TRNA LIGASE"/>
    <property type="match status" value="1"/>
</dbReference>
<dbReference type="SUPFAM" id="SSF53474">
    <property type="entry name" value="alpha/beta-Hydrolases"/>
    <property type="match status" value="1"/>
</dbReference>
<evidence type="ECO:0000259" key="16">
    <source>
        <dbReference type="Pfam" id="PF03129"/>
    </source>
</evidence>
<dbReference type="CDD" id="cd00859">
    <property type="entry name" value="HisRS_anticodon"/>
    <property type="match status" value="1"/>
</dbReference>
<dbReference type="GO" id="GO:0005829">
    <property type="term" value="C:cytosol"/>
    <property type="evidence" value="ECO:0007669"/>
    <property type="project" value="TreeGrafter"/>
</dbReference>
<dbReference type="PANTHER" id="PTHR11476">
    <property type="entry name" value="HISTIDYL-TRNA SYNTHETASE"/>
    <property type="match status" value="1"/>
</dbReference>
<dbReference type="InterPro" id="IPR004154">
    <property type="entry name" value="Anticodon-bd"/>
</dbReference>
<dbReference type="InterPro" id="IPR045864">
    <property type="entry name" value="aa-tRNA-synth_II/BPL/LPL"/>
</dbReference>
<dbReference type="InterPro" id="IPR000073">
    <property type="entry name" value="AB_hydrolase_1"/>
</dbReference>
<dbReference type="InterPro" id="IPR033656">
    <property type="entry name" value="HisRS_anticodon"/>
</dbReference>
<keyword evidence="5" id="KW-0436">Ligase</keyword>
<evidence type="ECO:0000313" key="19">
    <source>
        <dbReference type="Proteomes" id="UP000315783"/>
    </source>
</evidence>
<dbReference type="Pfam" id="PF03129">
    <property type="entry name" value="HGTP_anticodon"/>
    <property type="match status" value="1"/>
</dbReference>
<feature type="domain" description="AB hydrolase-1" evidence="15">
    <location>
        <begin position="92"/>
        <end position="208"/>
    </location>
</feature>
<comment type="subcellular location">
    <subcellularLocation>
        <location evidence="1">Cytoplasm</location>
    </subcellularLocation>
</comment>
<dbReference type="AlphaFoldDB" id="A0A545W9V3"/>
<keyword evidence="8" id="KW-0648">Protein biosynthesis</keyword>
<evidence type="ECO:0000313" key="18">
    <source>
        <dbReference type="EMBL" id="TQV99664.1"/>
    </source>
</evidence>
<evidence type="ECO:0000259" key="15">
    <source>
        <dbReference type="Pfam" id="PF00561"/>
    </source>
</evidence>
<dbReference type="InterPro" id="IPR036621">
    <property type="entry name" value="Anticodon-bd_dom_sf"/>
</dbReference>
<feature type="domain" description="Class II Histidinyl-tRNA synthetase (HisRS)-like catalytic core" evidence="17">
    <location>
        <begin position="426"/>
        <end position="708"/>
    </location>
</feature>
<proteinExistence type="inferred from homology"/>
<name>A0A545W9V3_9HYPO</name>
<keyword evidence="7" id="KW-0067">ATP-binding</keyword>
<keyword evidence="19" id="KW-1185">Reference proteome</keyword>
<dbReference type="Gene3D" id="3.30.930.10">
    <property type="entry name" value="Bira Bifunctional Protein, Domain 2"/>
    <property type="match status" value="1"/>
</dbReference>
<keyword evidence="4" id="KW-0963">Cytoplasm</keyword>
<evidence type="ECO:0000256" key="6">
    <source>
        <dbReference type="ARBA" id="ARBA00022741"/>
    </source>
</evidence>
<dbReference type="STRING" id="43265.A0A545W9V3"/>
<dbReference type="GO" id="GO:0003723">
    <property type="term" value="F:RNA binding"/>
    <property type="evidence" value="ECO:0007669"/>
    <property type="project" value="TreeGrafter"/>
</dbReference>
<dbReference type="FunFam" id="3.40.50.800:FF:000015">
    <property type="entry name" value="Histidyl-tRNA synthetase, mitochondrial"/>
    <property type="match status" value="1"/>
</dbReference>
<dbReference type="Gene3D" id="3.40.50.800">
    <property type="entry name" value="Anticodon-binding domain"/>
    <property type="match status" value="1"/>
</dbReference>
<evidence type="ECO:0000256" key="3">
    <source>
        <dbReference type="ARBA" id="ARBA00012815"/>
    </source>
</evidence>
<evidence type="ECO:0000256" key="10">
    <source>
        <dbReference type="ARBA" id="ARBA00030619"/>
    </source>
</evidence>
<dbReference type="OrthoDB" id="1906957at2759"/>
<organism evidence="18 19">
    <name type="scientific">Cordyceps javanica</name>
    <dbReference type="NCBI Taxonomy" id="43265"/>
    <lineage>
        <taxon>Eukaryota</taxon>
        <taxon>Fungi</taxon>
        <taxon>Dikarya</taxon>
        <taxon>Ascomycota</taxon>
        <taxon>Pezizomycotina</taxon>
        <taxon>Sordariomycetes</taxon>
        <taxon>Hypocreomycetidae</taxon>
        <taxon>Hypocreales</taxon>
        <taxon>Cordycipitaceae</taxon>
        <taxon>Cordyceps</taxon>
    </lineage>
</organism>
<sequence>MSASETATSTAAIATTAAVVTASILILSREVLWPRWAKVLRSPLKTTLPRLSREETRDLAYQPDQFPGARDVETPYGSIRVYEFGPEDGQKVIFVHGITTSCITLTYIANNLARRGCRVMLFDLFGRGYSDGVGDIPHDARLYVTQMLLALASSPLPWTGNDSLNIIGYSLGGGIAAHFAGTFPHMVKSLVLLAPAGLIRAERFGHITKFIFSSGVIPERILHGLTSRRLQQPIASSAKVPKQPNPAVSGKVEAAAKVASAEVPGTVFGTEDSPDLPIEQRVTHYVRWMVRHHLGFVPAFMSCVRHAPLTHQQESWKVLAQRKPGTTAVLLAEKDEIINLEDYEIDGLPLLGGRENVYWKVLPGTHDFVMTQPDLITKEIEDLWGLGSPVYSFAARFYSTPIPDDENTIDMGGKSKFELKTPKGTKDWDGKDMVIRDKIFSTITQVFKRHGGVTIDTPVFELKEILAGKYGEDSKLIYDLADQGGEICSLRYDLTVPFARFLAMNKDITNIKRYHIAKVYRRDQPAMTKGRMREFYQCDFDIAGVYDPMLPDAEVLRIICEVFEGLGWNRAYTIKLNHRKILDGIFQVCGVPEDKIRTISSAVDKLDKLPWADVRKEMTEEKGLDADVADRIGEWVVHKGKHELLDKLRNDPKLSANASMQAGIADLSLLFEYLESFDVLDRVSFDLGLARGLDYYTGLIYEVVTEGSAPESTPGAAAAAPAPKRKGKGGEDDDRSNDPTVGVGSVAAGGRYDNLVGMFSGKSQIPCVGISFGVDRIFSITKARMAADKSATQVRNNEVDVYVMAFGGKGFVNERLSVCAKLWEGGIKAEFLYKVKPKVPQQFKAAEANGVPFAIFLGDDEVAQGNVKIKEMGLRDGHPEKEGILVSLDKMVDEVKVRLERKKELESVVQQAEGLRVVDGIKKDASTATEAAAAADPPSSTTQ</sequence>
<keyword evidence="9 18" id="KW-0030">Aminoacyl-tRNA synthetase</keyword>
<evidence type="ECO:0000256" key="12">
    <source>
        <dbReference type="ARBA" id="ARBA00058343"/>
    </source>
</evidence>
<evidence type="ECO:0000256" key="4">
    <source>
        <dbReference type="ARBA" id="ARBA00022490"/>
    </source>
</evidence>
<gene>
    <name evidence="18" type="ORF">IF1G_01879</name>
</gene>
<evidence type="ECO:0000256" key="11">
    <source>
        <dbReference type="ARBA" id="ARBA00047639"/>
    </source>
</evidence>
<dbReference type="CDD" id="cd00773">
    <property type="entry name" value="HisRS-like_core"/>
    <property type="match status" value="1"/>
</dbReference>
<dbReference type="GO" id="GO:0032543">
    <property type="term" value="P:mitochondrial translation"/>
    <property type="evidence" value="ECO:0007669"/>
    <property type="project" value="TreeGrafter"/>
</dbReference>
<evidence type="ECO:0000256" key="1">
    <source>
        <dbReference type="ARBA" id="ARBA00004496"/>
    </source>
</evidence>
<comment type="catalytic activity">
    <reaction evidence="11">
        <text>tRNA(His) + L-histidine + ATP = L-histidyl-tRNA(His) + AMP + diphosphate + H(+)</text>
        <dbReference type="Rhea" id="RHEA:17313"/>
        <dbReference type="Rhea" id="RHEA-COMP:9665"/>
        <dbReference type="Rhea" id="RHEA-COMP:9689"/>
        <dbReference type="ChEBI" id="CHEBI:15378"/>
        <dbReference type="ChEBI" id="CHEBI:30616"/>
        <dbReference type="ChEBI" id="CHEBI:33019"/>
        <dbReference type="ChEBI" id="CHEBI:57595"/>
        <dbReference type="ChEBI" id="CHEBI:78442"/>
        <dbReference type="ChEBI" id="CHEBI:78527"/>
        <dbReference type="ChEBI" id="CHEBI:456215"/>
        <dbReference type="EC" id="6.1.1.21"/>
    </reaction>
</comment>
<evidence type="ECO:0000256" key="9">
    <source>
        <dbReference type="ARBA" id="ARBA00023146"/>
    </source>
</evidence>
<evidence type="ECO:0000256" key="2">
    <source>
        <dbReference type="ARBA" id="ARBA00008226"/>
    </source>
</evidence>
<dbReference type="Pfam" id="PF13393">
    <property type="entry name" value="tRNA-synt_His"/>
    <property type="match status" value="1"/>
</dbReference>
<comment type="function">
    <text evidence="12">Catalyzes the aminoacylation of histidyl-tRNA in both the cytoplasm and the mitochondrion.</text>
</comment>
<dbReference type="GO" id="GO:0004821">
    <property type="term" value="F:histidine-tRNA ligase activity"/>
    <property type="evidence" value="ECO:0007669"/>
    <property type="project" value="UniProtKB-EC"/>
</dbReference>
<evidence type="ECO:0000256" key="14">
    <source>
        <dbReference type="SAM" id="MobiDB-lite"/>
    </source>
</evidence>